<keyword evidence="2" id="KW-1185">Reference proteome</keyword>
<protein>
    <submittedName>
        <fullName evidence="1">Uncharacterized protein</fullName>
    </submittedName>
</protein>
<name>A0A347UEZ5_9RHOB</name>
<accession>A0A347UEZ5</accession>
<sequence length="88" mass="9853">MSQYNGQRIELLAKATPGLIDAEFVLFINREQVIKQRTKPFGGSSQTFKGTWNGRNVVARVTAVSKFMSHYTMIDVFIDGVLVDTLTV</sequence>
<reference evidence="1 2" key="1">
    <citation type="submission" date="2018-09" db="EMBL/GenBank/DDBJ databases">
        <title>Profundibacter amoris BAR1 gen. nov., sp. nov., a new member of the Roseobacter clade isolated at Lokis Castle Vent Field on the Arctic Mid-Oceanic Ridge.</title>
        <authorList>
            <person name="Le Moine Bauer S."/>
            <person name="Sjoeberg A.G."/>
            <person name="L'Haridon S."/>
            <person name="Stokke R."/>
            <person name="Roalkvam I."/>
            <person name="Steen I.H."/>
            <person name="Dahle H."/>
        </authorList>
    </citation>
    <scope>NUCLEOTIDE SEQUENCE [LARGE SCALE GENOMIC DNA]</scope>
    <source>
        <strain evidence="1 2">BAR1</strain>
    </source>
</reference>
<dbReference type="AlphaFoldDB" id="A0A347UEZ5"/>
<dbReference type="Proteomes" id="UP000261704">
    <property type="component" value="Chromosome"/>
</dbReference>
<organism evidence="1 2">
    <name type="scientific">Profundibacter amoris</name>
    <dbReference type="NCBI Taxonomy" id="2171755"/>
    <lineage>
        <taxon>Bacteria</taxon>
        <taxon>Pseudomonadati</taxon>
        <taxon>Pseudomonadota</taxon>
        <taxon>Alphaproteobacteria</taxon>
        <taxon>Rhodobacterales</taxon>
        <taxon>Paracoccaceae</taxon>
        <taxon>Profundibacter</taxon>
    </lineage>
</organism>
<evidence type="ECO:0000313" key="2">
    <source>
        <dbReference type="Proteomes" id="UP000261704"/>
    </source>
</evidence>
<proteinExistence type="predicted"/>
<gene>
    <name evidence="1" type="ORF">BAR1_05430</name>
</gene>
<evidence type="ECO:0000313" key="1">
    <source>
        <dbReference type="EMBL" id="AXX97423.1"/>
    </source>
</evidence>
<dbReference type="OrthoDB" id="7866875at2"/>
<dbReference type="KEGG" id="pamo:BAR1_05430"/>
<dbReference type="EMBL" id="CP032125">
    <property type="protein sequence ID" value="AXX97423.1"/>
    <property type="molecule type" value="Genomic_DNA"/>
</dbReference>